<dbReference type="InterPro" id="IPR013785">
    <property type="entry name" value="Aldolase_TIM"/>
</dbReference>
<dbReference type="PANTHER" id="PTHR10683:SF36">
    <property type="entry name" value="TRANSALDOLASE"/>
    <property type="match status" value="1"/>
</dbReference>
<sequence>MNCSLHIQVVGVTADEMIEEALRLVKEADSKIYIKVPVTKEGLKAIQILSSRGYGITATSIYSEIQAYLAIDAGASYVAPYHNCMDNLNIEVSSLIA</sequence>
<dbReference type="SUPFAM" id="SSF51569">
    <property type="entry name" value="Aldolase"/>
    <property type="match status" value="1"/>
</dbReference>
<dbReference type="EC" id="4.1.2.-" evidence="2"/>
<dbReference type="GO" id="GO:0016829">
    <property type="term" value="F:lyase activity"/>
    <property type="evidence" value="ECO:0007669"/>
    <property type="project" value="UniProtKB-KW"/>
</dbReference>
<keyword evidence="2" id="KW-0456">Lyase</keyword>
<dbReference type="RefSeq" id="WP_155124062.1">
    <property type="nucleotide sequence ID" value="NZ_CP145856.1"/>
</dbReference>
<name>A0AAX1YCA3_STRSL</name>
<evidence type="ECO:0000313" key="3">
    <source>
        <dbReference type="Proteomes" id="UP000273998"/>
    </source>
</evidence>
<dbReference type="EMBL" id="RJNF01000008">
    <property type="protein sequence ID" value="RSI58699.1"/>
    <property type="molecule type" value="Genomic_DNA"/>
</dbReference>
<protein>
    <submittedName>
        <fullName evidence="2">Fructose-6-phosphate aldolase 1</fullName>
        <ecNumber evidence="2">4.1.2.-</ecNumber>
    </submittedName>
</protein>
<dbReference type="PANTHER" id="PTHR10683">
    <property type="entry name" value="TRANSALDOLASE"/>
    <property type="match status" value="1"/>
</dbReference>
<reference evidence="2 3" key="1">
    <citation type="submission" date="2018-11" db="EMBL/GenBank/DDBJ databases">
        <title>Species Designations Belie Phenotypic and Genotypic Heterogeneity in Oral Streptococci.</title>
        <authorList>
            <person name="Velsko I."/>
        </authorList>
    </citation>
    <scope>NUCLEOTIDE SEQUENCE [LARGE SCALE GENOMIC DNA]</scope>
    <source>
        <strain evidence="2 3">BCC42</strain>
    </source>
</reference>
<dbReference type="AlphaFoldDB" id="A0AAX1YCA3"/>
<dbReference type="InterPro" id="IPR018225">
    <property type="entry name" value="Transaldolase_AS"/>
</dbReference>
<proteinExistence type="predicted"/>
<dbReference type="PROSITE" id="PS00958">
    <property type="entry name" value="TRANSALDOLASE_2"/>
    <property type="match status" value="1"/>
</dbReference>
<comment type="caution">
    <text evidence="2">The sequence shown here is derived from an EMBL/GenBank/DDBJ whole genome shotgun (WGS) entry which is preliminary data.</text>
</comment>
<keyword evidence="1" id="KW-0704">Schiff base</keyword>
<dbReference type="Pfam" id="PF00923">
    <property type="entry name" value="TAL_FSA"/>
    <property type="match status" value="1"/>
</dbReference>
<dbReference type="GO" id="GO:0005975">
    <property type="term" value="P:carbohydrate metabolic process"/>
    <property type="evidence" value="ECO:0007669"/>
    <property type="project" value="InterPro"/>
</dbReference>
<organism evidence="2 3">
    <name type="scientific">Streptococcus salivarius</name>
    <dbReference type="NCBI Taxonomy" id="1304"/>
    <lineage>
        <taxon>Bacteria</taxon>
        <taxon>Bacillati</taxon>
        <taxon>Bacillota</taxon>
        <taxon>Bacilli</taxon>
        <taxon>Lactobacillales</taxon>
        <taxon>Streptococcaceae</taxon>
        <taxon>Streptococcus</taxon>
    </lineage>
</organism>
<dbReference type="Gene3D" id="3.20.20.70">
    <property type="entry name" value="Aldolase class I"/>
    <property type="match status" value="1"/>
</dbReference>
<evidence type="ECO:0000256" key="1">
    <source>
        <dbReference type="ARBA" id="ARBA00023270"/>
    </source>
</evidence>
<dbReference type="Proteomes" id="UP000273998">
    <property type="component" value="Unassembled WGS sequence"/>
</dbReference>
<gene>
    <name evidence="2" type="primary">fsaA</name>
    <name evidence="2" type="ORF">D8867_04240</name>
</gene>
<evidence type="ECO:0000313" key="2">
    <source>
        <dbReference type="EMBL" id="RSI58699.1"/>
    </source>
</evidence>
<accession>A0AAX1YCA3</accession>
<dbReference type="InterPro" id="IPR001585">
    <property type="entry name" value="TAL/FSA"/>
</dbReference>